<evidence type="ECO:0000256" key="1">
    <source>
        <dbReference type="ARBA" id="ARBA00010211"/>
    </source>
</evidence>
<dbReference type="GO" id="GO:0016853">
    <property type="term" value="F:isomerase activity"/>
    <property type="evidence" value="ECO:0007669"/>
    <property type="project" value="UniProtKB-ARBA"/>
</dbReference>
<sequence length="272" mass="29080">MKIIRFQDPAGDVRLGRLHDDDSVTLLNGDLLGGPTDTGQGAEVAKLLAPLEPVDILCIGLNYAKHAEEGGKGLPEHPVLFMKSTGALQNPGDPIVLPRTLRSDTVDYECELAVVIGRDCKNASRASALDYVLGYTCGNDVSARDWQRNGGGGQWCRGKTFDTFCPLGPCLVTADDIPNPNNLAIKTLLNGQAMQDWTTADMIFDVPRLVEFLSASTTLRAGTVILTGTPHGVGFARTPPVWLKPGDEVTVEIEGIGRLTNPVVEESTDAAE</sequence>
<dbReference type="Pfam" id="PF01557">
    <property type="entry name" value="FAA_hydrolase"/>
    <property type="match status" value="1"/>
</dbReference>
<organism evidence="5 6">
    <name type="scientific">Pirellulimonas nuda</name>
    <dbReference type="NCBI Taxonomy" id="2528009"/>
    <lineage>
        <taxon>Bacteria</taxon>
        <taxon>Pseudomonadati</taxon>
        <taxon>Planctomycetota</taxon>
        <taxon>Planctomycetia</taxon>
        <taxon>Pirellulales</taxon>
        <taxon>Lacipirellulaceae</taxon>
        <taxon>Pirellulimonas</taxon>
    </lineage>
</organism>
<dbReference type="GO" id="GO:0050385">
    <property type="term" value="F:ureidoglycolate lyase activity"/>
    <property type="evidence" value="ECO:0007669"/>
    <property type="project" value="UniProtKB-EC"/>
</dbReference>
<gene>
    <name evidence="5" type="ORF">Pla175_35740</name>
</gene>
<dbReference type="Pfam" id="PF10370">
    <property type="entry name" value="Rv2993c-like_N"/>
    <property type="match status" value="1"/>
</dbReference>
<dbReference type="SUPFAM" id="SSF56529">
    <property type="entry name" value="FAH"/>
    <property type="match status" value="1"/>
</dbReference>
<dbReference type="PANTHER" id="PTHR11820">
    <property type="entry name" value="ACYLPYRUVASE"/>
    <property type="match status" value="1"/>
</dbReference>
<dbReference type="EMBL" id="CP036291">
    <property type="protein sequence ID" value="QDU90172.1"/>
    <property type="molecule type" value="Genomic_DNA"/>
</dbReference>
<dbReference type="RefSeq" id="WP_145288122.1">
    <property type="nucleotide sequence ID" value="NZ_CP036291.1"/>
</dbReference>
<keyword evidence="2" id="KW-0479">Metal-binding</keyword>
<dbReference type="KEGG" id="pnd:Pla175_35740"/>
<keyword evidence="6" id="KW-1185">Reference proteome</keyword>
<feature type="domain" description="Fumarylacetoacetase-like C-terminal" evidence="3">
    <location>
        <begin position="56"/>
        <end position="264"/>
    </location>
</feature>
<dbReference type="InterPro" id="IPR018833">
    <property type="entry name" value="Rv2993c-like_N"/>
</dbReference>
<evidence type="ECO:0000313" key="5">
    <source>
        <dbReference type="EMBL" id="QDU90172.1"/>
    </source>
</evidence>
<dbReference type="AlphaFoldDB" id="A0A518DFG0"/>
<keyword evidence="5" id="KW-0456">Lyase</keyword>
<dbReference type="Gene3D" id="3.90.850.10">
    <property type="entry name" value="Fumarylacetoacetase-like, C-terminal domain"/>
    <property type="match status" value="1"/>
</dbReference>
<evidence type="ECO:0000256" key="2">
    <source>
        <dbReference type="ARBA" id="ARBA00022723"/>
    </source>
</evidence>
<feature type="domain" description="Rv2993c-like N-terminal" evidence="4">
    <location>
        <begin position="1"/>
        <end position="50"/>
    </location>
</feature>
<accession>A0A518DFG0</accession>
<dbReference type="InterPro" id="IPR011234">
    <property type="entry name" value="Fumarylacetoacetase-like_C"/>
</dbReference>
<protein>
    <submittedName>
        <fullName evidence="5">Ureidoglycolate lyase</fullName>
        <ecNumber evidence="5">4.3.2.3</ecNumber>
    </submittedName>
</protein>
<evidence type="ECO:0000313" key="6">
    <source>
        <dbReference type="Proteomes" id="UP000317429"/>
    </source>
</evidence>
<reference evidence="5 6" key="1">
    <citation type="submission" date="2019-02" db="EMBL/GenBank/DDBJ databases">
        <title>Deep-cultivation of Planctomycetes and their phenomic and genomic characterization uncovers novel biology.</title>
        <authorList>
            <person name="Wiegand S."/>
            <person name="Jogler M."/>
            <person name="Boedeker C."/>
            <person name="Pinto D."/>
            <person name="Vollmers J."/>
            <person name="Rivas-Marin E."/>
            <person name="Kohn T."/>
            <person name="Peeters S.H."/>
            <person name="Heuer A."/>
            <person name="Rast P."/>
            <person name="Oberbeckmann S."/>
            <person name="Bunk B."/>
            <person name="Jeske O."/>
            <person name="Meyerdierks A."/>
            <person name="Storesund J.E."/>
            <person name="Kallscheuer N."/>
            <person name="Luecker S."/>
            <person name="Lage O.M."/>
            <person name="Pohl T."/>
            <person name="Merkel B.J."/>
            <person name="Hornburger P."/>
            <person name="Mueller R.-W."/>
            <person name="Bruemmer F."/>
            <person name="Labrenz M."/>
            <person name="Spormann A.M."/>
            <person name="Op den Camp H."/>
            <person name="Overmann J."/>
            <person name="Amann R."/>
            <person name="Jetten M.S.M."/>
            <person name="Mascher T."/>
            <person name="Medema M.H."/>
            <person name="Devos D.P."/>
            <person name="Kaster A.-K."/>
            <person name="Ovreas L."/>
            <person name="Rohde M."/>
            <person name="Galperin M.Y."/>
            <person name="Jogler C."/>
        </authorList>
    </citation>
    <scope>NUCLEOTIDE SEQUENCE [LARGE SCALE GENOMIC DNA]</scope>
    <source>
        <strain evidence="5 6">Pla175</strain>
    </source>
</reference>
<dbReference type="GO" id="GO:0019752">
    <property type="term" value="P:carboxylic acid metabolic process"/>
    <property type="evidence" value="ECO:0007669"/>
    <property type="project" value="UniProtKB-ARBA"/>
</dbReference>
<dbReference type="FunFam" id="3.90.850.10:FF:000002">
    <property type="entry name" value="2-hydroxyhepta-2,4-diene-1,7-dioate isomerase"/>
    <property type="match status" value="1"/>
</dbReference>
<evidence type="ECO:0000259" key="4">
    <source>
        <dbReference type="Pfam" id="PF10370"/>
    </source>
</evidence>
<dbReference type="EC" id="4.3.2.3" evidence="5"/>
<dbReference type="GO" id="GO:0046872">
    <property type="term" value="F:metal ion binding"/>
    <property type="evidence" value="ECO:0007669"/>
    <property type="project" value="UniProtKB-KW"/>
</dbReference>
<comment type="similarity">
    <text evidence="1">Belongs to the FAH family.</text>
</comment>
<dbReference type="OrthoDB" id="9805307at2"/>
<dbReference type="Proteomes" id="UP000317429">
    <property type="component" value="Chromosome"/>
</dbReference>
<name>A0A518DFG0_9BACT</name>
<evidence type="ECO:0000259" key="3">
    <source>
        <dbReference type="Pfam" id="PF01557"/>
    </source>
</evidence>
<proteinExistence type="inferred from homology"/>
<dbReference type="InterPro" id="IPR036663">
    <property type="entry name" value="Fumarylacetoacetase_C_sf"/>
</dbReference>